<dbReference type="PaxDb" id="67767-A0A0J7JTL8"/>
<keyword evidence="1" id="KW-0548">Nucleotidyltransferase</keyword>
<keyword evidence="1" id="KW-0695">RNA-directed DNA polymerase</keyword>
<name>A0A0J7JTL8_LASNI</name>
<keyword evidence="1" id="KW-0808">Transferase</keyword>
<organism evidence="1 2">
    <name type="scientific">Lasius niger</name>
    <name type="common">Black garden ant</name>
    <dbReference type="NCBI Taxonomy" id="67767"/>
    <lineage>
        <taxon>Eukaryota</taxon>
        <taxon>Metazoa</taxon>
        <taxon>Ecdysozoa</taxon>
        <taxon>Arthropoda</taxon>
        <taxon>Hexapoda</taxon>
        <taxon>Insecta</taxon>
        <taxon>Pterygota</taxon>
        <taxon>Neoptera</taxon>
        <taxon>Endopterygota</taxon>
        <taxon>Hymenoptera</taxon>
        <taxon>Apocrita</taxon>
        <taxon>Aculeata</taxon>
        <taxon>Formicoidea</taxon>
        <taxon>Formicidae</taxon>
        <taxon>Formicinae</taxon>
        <taxon>Lasius</taxon>
        <taxon>Lasius</taxon>
    </lineage>
</organism>
<dbReference type="GO" id="GO:0003964">
    <property type="term" value="F:RNA-directed DNA polymerase activity"/>
    <property type="evidence" value="ECO:0007669"/>
    <property type="project" value="UniProtKB-KW"/>
</dbReference>
<accession>A0A0J7JTL8</accession>
<evidence type="ECO:0000313" key="1">
    <source>
        <dbReference type="EMBL" id="KMQ81547.1"/>
    </source>
</evidence>
<gene>
    <name evidence="1" type="ORF">RF55_26002</name>
</gene>
<protein>
    <submittedName>
        <fullName evidence="1">Reverse transcriptase</fullName>
    </submittedName>
</protein>
<proteinExistence type="predicted"/>
<feature type="non-terminal residue" evidence="1">
    <location>
        <position position="1"/>
    </location>
</feature>
<dbReference type="Proteomes" id="UP000036403">
    <property type="component" value="Unassembled WGS sequence"/>
</dbReference>
<dbReference type="OrthoDB" id="7699669at2759"/>
<comment type="caution">
    <text evidence="1">The sequence shown here is derived from an EMBL/GenBank/DDBJ whole genome shotgun (WGS) entry which is preliminary data.</text>
</comment>
<evidence type="ECO:0000313" key="2">
    <source>
        <dbReference type="Proteomes" id="UP000036403"/>
    </source>
</evidence>
<dbReference type="STRING" id="67767.A0A0J7JTL8"/>
<sequence>AVITPIPKINHPTLVQHYRPISILPYLSKVLERVVLDQLTEYLREKDLLDPCQFAYRRLHADMHHKNAG</sequence>
<keyword evidence="2" id="KW-1185">Reference proteome</keyword>
<dbReference type="AlphaFoldDB" id="A0A0J7JTL8"/>
<reference evidence="1 2" key="1">
    <citation type="submission" date="2015-04" db="EMBL/GenBank/DDBJ databases">
        <title>Lasius niger genome sequencing.</title>
        <authorList>
            <person name="Konorov E.A."/>
            <person name="Nikitin M.A."/>
            <person name="Kirill M.V."/>
            <person name="Chang P."/>
        </authorList>
    </citation>
    <scope>NUCLEOTIDE SEQUENCE [LARGE SCALE GENOMIC DNA]</scope>
    <source>
        <tissue evidence="1">Whole</tissue>
    </source>
</reference>
<dbReference type="EMBL" id="LBMM01034349">
    <property type="protein sequence ID" value="KMQ81547.1"/>
    <property type="molecule type" value="Genomic_DNA"/>
</dbReference>